<reference evidence="2 3" key="1">
    <citation type="submission" date="2018-01" db="EMBL/GenBank/DDBJ databases">
        <title>G. obscuriglobus.</title>
        <authorList>
            <person name="Franke J."/>
            <person name="Blomberg W."/>
            <person name="Selmecki A."/>
        </authorList>
    </citation>
    <scope>NUCLEOTIDE SEQUENCE [LARGE SCALE GENOMIC DNA]</scope>
    <source>
        <strain evidence="2 3">DSM 5831</strain>
    </source>
</reference>
<feature type="signal peptide" evidence="1">
    <location>
        <begin position="1"/>
        <end position="23"/>
    </location>
</feature>
<gene>
    <name evidence="2" type="ORF">C1280_22145</name>
</gene>
<keyword evidence="3" id="KW-1185">Reference proteome</keyword>
<dbReference type="Proteomes" id="UP000245802">
    <property type="component" value="Chromosome"/>
</dbReference>
<evidence type="ECO:0000313" key="2">
    <source>
        <dbReference type="EMBL" id="AWM39421.1"/>
    </source>
</evidence>
<accession>A0A2Z3H3I8</accession>
<sequence length="145" mass="15973">MRRKRWLALTVAALGLVALAGWAYCRPPAVNALDATAIRSVEVHMYPWGHEATAPPGTTSTDSAAIEELVSVLRAGTEAQFHKCGSRGGLIVRRLFGRPLLVEFLPGHSAEWYEFHYDGKPYRVPRAAFVNAMRRFGVAVPLECP</sequence>
<protein>
    <submittedName>
        <fullName evidence="2">Uncharacterized protein</fullName>
    </submittedName>
</protein>
<feature type="chain" id="PRO_5016451249" evidence="1">
    <location>
        <begin position="24"/>
        <end position="145"/>
    </location>
</feature>
<dbReference type="EMBL" id="CP025958">
    <property type="protein sequence ID" value="AWM39421.1"/>
    <property type="molecule type" value="Genomic_DNA"/>
</dbReference>
<name>A0A2Z3H3I8_9BACT</name>
<proteinExistence type="predicted"/>
<dbReference type="KEGG" id="gog:C1280_22145"/>
<dbReference type="RefSeq" id="WP_010034033.1">
    <property type="nucleotide sequence ID" value="NZ_CP025958.1"/>
</dbReference>
<evidence type="ECO:0000256" key="1">
    <source>
        <dbReference type="SAM" id="SignalP"/>
    </source>
</evidence>
<organism evidence="2 3">
    <name type="scientific">Gemmata obscuriglobus</name>
    <dbReference type="NCBI Taxonomy" id="114"/>
    <lineage>
        <taxon>Bacteria</taxon>
        <taxon>Pseudomonadati</taxon>
        <taxon>Planctomycetota</taxon>
        <taxon>Planctomycetia</taxon>
        <taxon>Gemmatales</taxon>
        <taxon>Gemmataceae</taxon>
        <taxon>Gemmata</taxon>
    </lineage>
</organism>
<keyword evidence="1" id="KW-0732">Signal</keyword>
<evidence type="ECO:0000313" key="3">
    <source>
        <dbReference type="Proteomes" id="UP000245802"/>
    </source>
</evidence>
<dbReference type="AlphaFoldDB" id="A0A2Z3H3I8"/>